<keyword evidence="6" id="KW-0472">Membrane</keyword>
<sequence>MQSETHRTSVMLSPVLLLISVSVSSCCRTAPVTECSQPPFVPGHNLVGEGFDIVRMKTMGAFVVNVQDYVTGGVHGNCTICKNSLLGREEKLPSAVTDWRVKVNCKRSISARVFESTSSVLQQSTSSTSVGWKVGLGLPMVAGVAVGGTHSKSSTFARSHASQDKFFYTRHQFSCHYYTLRVKAHPPLTKEFMHSVKSLPPVYNSQSESSYHHFISVYGTHYLRQVNLGGRVLSTTAVRTCQIAMKGLSVRDVSNCLSAEASAVIKGIEVKGKANYCKSKSNKLENKNGFSASFSDRVTEVWGGSGGSADLLFSPDKQHGYTAWMKTLQTVPGVVSYTLTSLHMLVMGDSARKEALRKAICQYVMKNAMSLSCSSKCKIGHRSPECACKCSGHQNIDSNCCPSHPGVATLTVKVERATGLWGDYFSKTDGYVKVFYGKRGETTPVIMNNDFPVWNYDVRFGTVNLAERQRLYLEVWDRDNKWDDNLLGKVDVIPTQGVNMKKQFRLKHGTLFVSITAVCGPNLQGAVCERYAPAPEAERLLTYPELLQNQRLAWIEENYRRGRNISMI</sequence>
<keyword evidence="8" id="KW-0732">Signal</keyword>
<keyword evidence="4" id="KW-0964">Secreted</keyword>
<dbReference type="OMA" id="DNPQWSE"/>
<dbReference type="GO" id="GO:0051607">
    <property type="term" value="P:defense response to virus"/>
    <property type="evidence" value="ECO:0007669"/>
    <property type="project" value="TreeGrafter"/>
</dbReference>
<dbReference type="GO" id="GO:0140911">
    <property type="term" value="F:pore-forming activity"/>
    <property type="evidence" value="ECO:0007669"/>
    <property type="project" value="InterPro"/>
</dbReference>
<keyword evidence="7" id="KW-1015">Disulfide bond</keyword>
<comment type="subcellular location">
    <subcellularLocation>
        <location evidence="1">Membrane</location>
    </subcellularLocation>
    <subcellularLocation>
        <location evidence="2">Secreted</location>
    </subcellularLocation>
</comment>
<organism evidence="11 12">
    <name type="scientific">Ictalurus punctatus</name>
    <name type="common">Channel catfish</name>
    <name type="synonym">Silurus punctatus</name>
    <dbReference type="NCBI Taxonomy" id="7998"/>
    <lineage>
        <taxon>Eukaryota</taxon>
        <taxon>Metazoa</taxon>
        <taxon>Chordata</taxon>
        <taxon>Craniata</taxon>
        <taxon>Vertebrata</taxon>
        <taxon>Euteleostomi</taxon>
        <taxon>Actinopterygii</taxon>
        <taxon>Neopterygii</taxon>
        <taxon>Teleostei</taxon>
        <taxon>Ostariophysi</taxon>
        <taxon>Siluriformes</taxon>
        <taxon>Ictaluridae</taxon>
        <taxon>Ictalurus</taxon>
    </lineage>
</organism>
<feature type="chain" id="PRO_5013016936" evidence="8">
    <location>
        <begin position="27"/>
        <end position="568"/>
    </location>
</feature>
<feature type="domain" description="C2" evidence="9">
    <location>
        <begin position="390"/>
        <end position="508"/>
    </location>
</feature>
<dbReference type="InterPro" id="IPR035892">
    <property type="entry name" value="C2_domain_sf"/>
</dbReference>
<dbReference type="SUPFAM" id="SSF49562">
    <property type="entry name" value="C2 domain (Calcium/lipid-binding domain, CaLB)"/>
    <property type="match status" value="1"/>
</dbReference>
<reference evidence="12" key="2">
    <citation type="submission" date="2025-08" db="UniProtKB">
        <authorList>
            <consortium name="RefSeq"/>
        </authorList>
    </citation>
    <scope>IDENTIFICATION</scope>
    <source>
        <tissue evidence="12">Blood</tissue>
    </source>
</reference>
<evidence type="ECO:0000259" key="10">
    <source>
        <dbReference type="PROSITE" id="PS51412"/>
    </source>
</evidence>
<dbReference type="PROSITE" id="PS51257">
    <property type="entry name" value="PROKAR_LIPOPROTEIN"/>
    <property type="match status" value="1"/>
</dbReference>
<evidence type="ECO:0000313" key="12">
    <source>
        <dbReference type="RefSeq" id="XP_017309882.1"/>
    </source>
</evidence>
<dbReference type="PROSITE" id="PS00279">
    <property type="entry name" value="MACPF_1"/>
    <property type="match status" value="1"/>
</dbReference>
<dbReference type="GO" id="GO:0031640">
    <property type="term" value="P:killing of cells of another organism"/>
    <property type="evidence" value="ECO:0007669"/>
    <property type="project" value="UniProtKB-KW"/>
</dbReference>
<dbReference type="SMART" id="SM00457">
    <property type="entry name" value="MACPF"/>
    <property type="match status" value="1"/>
</dbReference>
<dbReference type="PROSITE" id="PS51412">
    <property type="entry name" value="MACPF_2"/>
    <property type="match status" value="1"/>
</dbReference>
<dbReference type="Pfam" id="PF01823">
    <property type="entry name" value="MACPF"/>
    <property type="match status" value="1"/>
</dbReference>
<dbReference type="GO" id="GO:0022829">
    <property type="term" value="F:wide pore channel activity"/>
    <property type="evidence" value="ECO:0007669"/>
    <property type="project" value="TreeGrafter"/>
</dbReference>
<dbReference type="GeneID" id="108257020"/>
<evidence type="ECO:0000256" key="1">
    <source>
        <dbReference type="ARBA" id="ARBA00004370"/>
    </source>
</evidence>
<evidence type="ECO:0000256" key="7">
    <source>
        <dbReference type="ARBA" id="ARBA00023157"/>
    </source>
</evidence>
<evidence type="ECO:0000256" key="5">
    <source>
        <dbReference type="ARBA" id="ARBA00022852"/>
    </source>
</evidence>
<keyword evidence="5" id="KW-0204">Cytolysis</keyword>
<dbReference type="PANTHER" id="PTHR46096:SF5">
    <property type="entry name" value="PERFORIN 1.2 PRECURSOR-RELATED"/>
    <property type="match status" value="1"/>
</dbReference>
<evidence type="ECO:0000256" key="2">
    <source>
        <dbReference type="ARBA" id="ARBA00004613"/>
    </source>
</evidence>
<feature type="domain" description="MACPF" evidence="10">
    <location>
        <begin position="30"/>
        <end position="371"/>
    </location>
</feature>
<dbReference type="AlphaFoldDB" id="A0A2D0PV49"/>
<dbReference type="PANTHER" id="PTHR46096">
    <property type="entry name" value="PERFORIN-1"/>
    <property type="match status" value="1"/>
</dbReference>
<dbReference type="Proteomes" id="UP000221080">
    <property type="component" value="Chromosome 24"/>
</dbReference>
<dbReference type="GO" id="GO:0005576">
    <property type="term" value="C:extracellular region"/>
    <property type="evidence" value="ECO:0007669"/>
    <property type="project" value="UniProtKB-SubCell"/>
</dbReference>
<dbReference type="Pfam" id="PF00168">
    <property type="entry name" value="C2"/>
    <property type="match status" value="1"/>
</dbReference>
<evidence type="ECO:0000256" key="8">
    <source>
        <dbReference type="SAM" id="SignalP"/>
    </source>
</evidence>
<protein>
    <submittedName>
        <fullName evidence="12">Perforin-1.3</fullName>
    </submittedName>
</protein>
<dbReference type="SMART" id="SM00239">
    <property type="entry name" value="C2"/>
    <property type="match status" value="1"/>
</dbReference>
<dbReference type="KEGG" id="ipu:108257020"/>
<proteinExistence type="inferred from homology"/>
<evidence type="ECO:0000256" key="4">
    <source>
        <dbReference type="ARBA" id="ARBA00022525"/>
    </source>
</evidence>
<dbReference type="Gene3D" id="2.60.40.150">
    <property type="entry name" value="C2 domain"/>
    <property type="match status" value="1"/>
</dbReference>
<dbReference type="GO" id="GO:0001771">
    <property type="term" value="P:immunological synapse formation"/>
    <property type="evidence" value="ECO:0007669"/>
    <property type="project" value="TreeGrafter"/>
</dbReference>
<gene>
    <name evidence="12" type="primary">prf1.3</name>
</gene>
<dbReference type="InterPro" id="IPR000008">
    <property type="entry name" value="C2_dom"/>
</dbReference>
<dbReference type="GO" id="GO:0016020">
    <property type="term" value="C:membrane"/>
    <property type="evidence" value="ECO:0007669"/>
    <property type="project" value="UniProtKB-SubCell"/>
</dbReference>
<dbReference type="RefSeq" id="XP_017309882.1">
    <property type="nucleotide sequence ID" value="XM_017454393.3"/>
</dbReference>
<name>A0A2D0PV49_ICTPU</name>
<dbReference type="OrthoDB" id="1366754at2759"/>
<reference evidence="11" key="1">
    <citation type="journal article" date="2016" name="Nat. Commun.">
        <title>The channel catfish genome sequence provides insights into the evolution of scale formation in teleosts.</title>
        <authorList>
            <person name="Liu Z."/>
            <person name="Liu S."/>
            <person name="Yao J."/>
            <person name="Bao L."/>
            <person name="Zhang J."/>
            <person name="Li Y."/>
            <person name="Jiang C."/>
            <person name="Sun L."/>
            <person name="Wang R."/>
            <person name="Zhang Y."/>
            <person name="Zhou T."/>
            <person name="Zeng Q."/>
            <person name="Fu Q."/>
            <person name="Gao S."/>
            <person name="Li N."/>
            <person name="Koren S."/>
            <person name="Jiang Y."/>
            <person name="Zimin A."/>
            <person name="Xu P."/>
            <person name="Phillippy A.M."/>
            <person name="Geng X."/>
            <person name="Song L."/>
            <person name="Sun F."/>
            <person name="Li C."/>
            <person name="Wang X."/>
            <person name="Chen A."/>
            <person name="Jin Y."/>
            <person name="Yuan Z."/>
            <person name="Yang Y."/>
            <person name="Tan S."/>
            <person name="Peatman E."/>
            <person name="Lu J."/>
            <person name="Qin Z."/>
            <person name="Dunham R."/>
            <person name="Li Z."/>
            <person name="Sonstegard T."/>
            <person name="Feng J."/>
            <person name="Danzmann R.G."/>
            <person name="Schroeder S."/>
            <person name="Scheffler B."/>
            <person name="Duke M.V."/>
            <person name="Ballard L."/>
            <person name="Kucuktas H."/>
            <person name="Kaltenboeck L."/>
            <person name="Liu H."/>
            <person name="Armbruster J."/>
            <person name="Xie Y."/>
            <person name="Kirby M.L."/>
            <person name="Tian Y."/>
            <person name="Flanagan M.E."/>
            <person name="Mu W."/>
            <person name="Waldbieser G.C."/>
        </authorList>
    </citation>
    <scope>NUCLEOTIDE SEQUENCE [LARGE SCALE GENOMIC DNA]</scope>
    <source>
        <strain evidence="11">SDA103</strain>
    </source>
</reference>
<dbReference type="GO" id="GO:0005509">
    <property type="term" value="F:calcium ion binding"/>
    <property type="evidence" value="ECO:0007669"/>
    <property type="project" value="InterPro"/>
</dbReference>
<evidence type="ECO:0000259" key="9">
    <source>
        <dbReference type="PROSITE" id="PS50004"/>
    </source>
</evidence>
<dbReference type="CDD" id="cd04032">
    <property type="entry name" value="C2_Perforin"/>
    <property type="match status" value="1"/>
</dbReference>
<dbReference type="InterPro" id="IPR020864">
    <property type="entry name" value="MACPF"/>
</dbReference>
<dbReference type="GO" id="GO:0001913">
    <property type="term" value="P:T cell mediated cytotoxicity"/>
    <property type="evidence" value="ECO:0007669"/>
    <property type="project" value="TreeGrafter"/>
</dbReference>
<evidence type="ECO:0000313" key="11">
    <source>
        <dbReference type="Proteomes" id="UP000221080"/>
    </source>
</evidence>
<keyword evidence="11" id="KW-1185">Reference proteome</keyword>
<dbReference type="InterPro" id="IPR020863">
    <property type="entry name" value="MACPF_CS"/>
</dbReference>
<evidence type="ECO:0000256" key="6">
    <source>
        <dbReference type="ARBA" id="ARBA00023136"/>
    </source>
</evidence>
<dbReference type="InterPro" id="IPR052784">
    <property type="entry name" value="Perforin-1_pore-forming"/>
</dbReference>
<dbReference type="InterPro" id="IPR037300">
    <property type="entry name" value="Perforin-1_C2"/>
</dbReference>
<accession>A0A2D0PV49</accession>
<dbReference type="PROSITE" id="PS50004">
    <property type="entry name" value="C2"/>
    <property type="match status" value="1"/>
</dbReference>
<feature type="signal peptide" evidence="8">
    <location>
        <begin position="1"/>
        <end position="26"/>
    </location>
</feature>
<comment type="similarity">
    <text evidence="3">Belongs to the complement C6/C7/C8/C9 family.</text>
</comment>
<evidence type="ECO:0000256" key="3">
    <source>
        <dbReference type="ARBA" id="ARBA00009214"/>
    </source>
</evidence>
<dbReference type="CTD" id="559849"/>
<dbReference type="STRING" id="7998.ENSIPUP00000018796"/>